<sequence length="361" mass="40774">MLLEPRGEVSLTVEQTRILMALTRTASTLSACGVITIITIFCMSRHFRNPMHRLIFINAFFNAFDVTCTMISVSGPAAGNKSALCQFQGFLNQMFPVADVYWTLVMAIDVYLIVFHCYDTDSLRRLEWKYMLGISFLTFIPALVLLFIDTEEKGPMYGSVTIWCAIAPKWVLFRIVIYYVPIWTSIVVIIILYCMVGIEIVKRRQALKSINTDSEIFLDDTVMPAEEPAAIPVKVSPSIHHASQGSTDGSVFTTKPSISRLEVPRRSSLSFRQYILMPLFFFLALLTVWVAPSTNRVATFINPSFASFPLLVTVGTTGSLRGFWNALVFVAVGMKSWKRRKEEEEVALRPAASDRMRRSQE</sequence>
<feature type="domain" description="G-protein coupled receptors family 2 profile 2" evidence="6">
    <location>
        <begin position="16"/>
        <end position="333"/>
    </location>
</feature>
<dbReference type="GO" id="GO:0004930">
    <property type="term" value="F:G protein-coupled receptor activity"/>
    <property type="evidence" value="ECO:0007669"/>
    <property type="project" value="TreeGrafter"/>
</dbReference>
<keyword evidence="3 5" id="KW-1133">Transmembrane helix</keyword>
<gene>
    <name evidence="7" type="ORF">B0T16DRAFT_321870</name>
</gene>
<feature type="transmembrane region" description="Helical" evidence="5">
    <location>
        <begin position="20"/>
        <end position="42"/>
    </location>
</feature>
<feature type="transmembrane region" description="Helical" evidence="5">
    <location>
        <begin position="176"/>
        <end position="198"/>
    </location>
</feature>
<dbReference type="InterPro" id="IPR017981">
    <property type="entry name" value="GPCR_2-like_7TM"/>
</dbReference>
<dbReference type="GO" id="GO:0007189">
    <property type="term" value="P:adenylate cyclase-activating G protein-coupled receptor signaling pathway"/>
    <property type="evidence" value="ECO:0007669"/>
    <property type="project" value="TreeGrafter"/>
</dbReference>
<accession>A0AA40CX56</accession>
<comment type="caution">
    <text evidence="7">The sequence shown here is derived from an EMBL/GenBank/DDBJ whole genome shotgun (WGS) entry which is preliminary data.</text>
</comment>
<feature type="transmembrane region" description="Helical" evidence="5">
    <location>
        <begin position="100"/>
        <end position="118"/>
    </location>
</feature>
<feature type="transmembrane region" description="Helical" evidence="5">
    <location>
        <begin position="274"/>
        <end position="291"/>
    </location>
</feature>
<dbReference type="PANTHER" id="PTHR23112:SF0">
    <property type="entry name" value="TRANSMEMBRANE PROTEIN 116"/>
    <property type="match status" value="1"/>
</dbReference>
<dbReference type="SUPFAM" id="SSF81321">
    <property type="entry name" value="Family A G protein-coupled receptor-like"/>
    <property type="match status" value="1"/>
</dbReference>
<keyword evidence="4 5" id="KW-0472">Membrane</keyword>
<feature type="transmembrane region" description="Helical" evidence="5">
    <location>
        <begin position="54"/>
        <end position="73"/>
    </location>
</feature>
<keyword evidence="8" id="KW-1185">Reference proteome</keyword>
<evidence type="ECO:0000313" key="7">
    <source>
        <dbReference type="EMBL" id="KAK0652414.1"/>
    </source>
</evidence>
<name>A0AA40CX56_9PEZI</name>
<feature type="transmembrane region" description="Helical" evidence="5">
    <location>
        <begin position="130"/>
        <end position="148"/>
    </location>
</feature>
<comment type="subcellular location">
    <subcellularLocation>
        <location evidence="1">Membrane</location>
        <topology evidence="1">Multi-pass membrane protein</topology>
    </subcellularLocation>
</comment>
<evidence type="ECO:0000256" key="2">
    <source>
        <dbReference type="ARBA" id="ARBA00022692"/>
    </source>
</evidence>
<dbReference type="PROSITE" id="PS50261">
    <property type="entry name" value="G_PROTEIN_RECEP_F2_4"/>
    <property type="match status" value="1"/>
</dbReference>
<dbReference type="AlphaFoldDB" id="A0AA40CX56"/>
<evidence type="ECO:0000256" key="5">
    <source>
        <dbReference type="SAM" id="Phobius"/>
    </source>
</evidence>
<organism evidence="7 8">
    <name type="scientific">Cercophora newfieldiana</name>
    <dbReference type="NCBI Taxonomy" id="92897"/>
    <lineage>
        <taxon>Eukaryota</taxon>
        <taxon>Fungi</taxon>
        <taxon>Dikarya</taxon>
        <taxon>Ascomycota</taxon>
        <taxon>Pezizomycotina</taxon>
        <taxon>Sordariomycetes</taxon>
        <taxon>Sordariomycetidae</taxon>
        <taxon>Sordariales</taxon>
        <taxon>Lasiosphaeriaceae</taxon>
        <taxon>Cercophora</taxon>
    </lineage>
</organism>
<dbReference type="Proteomes" id="UP001174936">
    <property type="component" value="Unassembled WGS sequence"/>
</dbReference>
<evidence type="ECO:0000256" key="1">
    <source>
        <dbReference type="ARBA" id="ARBA00004141"/>
    </source>
</evidence>
<reference evidence="7" key="1">
    <citation type="submission" date="2023-06" db="EMBL/GenBank/DDBJ databases">
        <title>Genome-scale phylogeny and comparative genomics of the fungal order Sordariales.</title>
        <authorList>
            <consortium name="Lawrence Berkeley National Laboratory"/>
            <person name="Hensen N."/>
            <person name="Bonometti L."/>
            <person name="Westerberg I."/>
            <person name="Brannstrom I.O."/>
            <person name="Guillou S."/>
            <person name="Cros-Aarteil S."/>
            <person name="Calhoun S."/>
            <person name="Haridas S."/>
            <person name="Kuo A."/>
            <person name="Mondo S."/>
            <person name="Pangilinan J."/>
            <person name="Riley R."/>
            <person name="Labutti K."/>
            <person name="Andreopoulos B."/>
            <person name="Lipzen A."/>
            <person name="Chen C."/>
            <person name="Yanf M."/>
            <person name="Daum C."/>
            <person name="Ng V."/>
            <person name="Clum A."/>
            <person name="Steindorff A."/>
            <person name="Ohm R."/>
            <person name="Martin F."/>
            <person name="Silar P."/>
            <person name="Natvig D."/>
            <person name="Lalanne C."/>
            <person name="Gautier V."/>
            <person name="Ament-Velasquez S.L."/>
            <person name="Kruys A."/>
            <person name="Hutchinson M.I."/>
            <person name="Powell A.J."/>
            <person name="Barry K."/>
            <person name="Miller A.N."/>
            <person name="Grigoriev I.V."/>
            <person name="Debuchy R."/>
            <person name="Gladieux P."/>
            <person name="Thoren M.H."/>
            <person name="Johannesson H."/>
        </authorList>
    </citation>
    <scope>NUCLEOTIDE SEQUENCE</scope>
    <source>
        <strain evidence="7">SMH2532-1</strain>
    </source>
</reference>
<dbReference type="EMBL" id="JAULSV010000002">
    <property type="protein sequence ID" value="KAK0652414.1"/>
    <property type="molecule type" value="Genomic_DNA"/>
</dbReference>
<dbReference type="InterPro" id="IPR023041">
    <property type="entry name" value="Glucose_rcpt_Git3-like_N"/>
</dbReference>
<evidence type="ECO:0000256" key="4">
    <source>
        <dbReference type="ARBA" id="ARBA00023136"/>
    </source>
</evidence>
<evidence type="ECO:0000259" key="6">
    <source>
        <dbReference type="PROSITE" id="PS50261"/>
    </source>
</evidence>
<protein>
    <recommendedName>
        <fullName evidence="6">G-protein coupled receptors family 2 profile 2 domain-containing protein</fullName>
    </recommendedName>
</protein>
<dbReference type="PANTHER" id="PTHR23112">
    <property type="entry name" value="G PROTEIN-COUPLED RECEPTOR 157-RELATED"/>
    <property type="match status" value="1"/>
</dbReference>
<evidence type="ECO:0000256" key="3">
    <source>
        <dbReference type="ARBA" id="ARBA00022989"/>
    </source>
</evidence>
<keyword evidence="2 5" id="KW-0812">Transmembrane</keyword>
<feature type="transmembrane region" description="Helical" evidence="5">
    <location>
        <begin position="311"/>
        <end position="332"/>
    </location>
</feature>
<proteinExistence type="predicted"/>
<dbReference type="Pfam" id="PF11710">
    <property type="entry name" value="Git3"/>
    <property type="match status" value="1"/>
</dbReference>
<dbReference type="Gene3D" id="1.20.1070.10">
    <property type="entry name" value="Rhodopsin 7-helix transmembrane proteins"/>
    <property type="match status" value="1"/>
</dbReference>
<evidence type="ECO:0000313" key="8">
    <source>
        <dbReference type="Proteomes" id="UP001174936"/>
    </source>
</evidence>
<dbReference type="GO" id="GO:0005886">
    <property type="term" value="C:plasma membrane"/>
    <property type="evidence" value="ECO:0007669"/>
    <property type="project" value="TreeGrafter"/>
</dbReference>
<dbReference type="GO" id="GO:0007166">
    <property type="term" value="P:cell surface receptor signaling pathway"/>
    <property type="evidence" value="ECO:0007669"/>
    <property type="project" value="InterPro"/>
</dbReference>